<keyword evidence="3" id="KW-1029">Fimbrium biogenesis</keyword>
<evidence type="ECO:0000256" key="6">
    <source>
        <dbReference type="ARBA" id="ARBA00023263"/>
    </source>
</evidence>
<dbReference type="GO" id="GO:0046872">
    <property type="term" value="F:metal ion binding"/>
    <property type="evidence" value="ECO:0007669"/>
    <property type="project" value="UniProtKB-KW"/>
</dbReference>
<dbReference type="InterPro" id="IPR008707">
    <property type="entry name" value="B-propeller_PilY1"/>
</dbReference>
<evidence type="ECO:0000256" key="1">
    <source>
        <dbReference type="ARBA" id="ARBA00004561"/>
    </source>
</evidence>
<gene>
    <name evidence="8" type="ORF">G7024_03185</name>
</gene>
<sequence length="836" mass="91004">MSAPAQHDGASFTLADNETYNGTRAPYADSTSTKTLADYAMHYWANDLRPGLDNNLPPFIYSAEVKDDYWDPRNDPATWQHMVNFTMGLGLSRSLNQSNREWAGATHSGTGYQNLLSGNASWPKAEANSNNNVYDLWHAAINSRGEFFSVDSPNAMVQAFDDILSRIAGRKSSAARPAINSGQISTDENNNGVVKTVSYQTSYASDDNWSGDVKRFEKTWNAEADSFEISEIWSAKSEVPGWQNRNIYIASEDGSGLASFDWDNAGAADSVGTLAYFLSRNPENNNVADALGPQRLDYLRGNREGEGTTFRRRSSVLGDFYSSSPAVVFGPRYLVHFSNKLEGNTAYSTFATNIAGRTPRLYVGGNDGMLHGFNAKTGVEEFAFVPSAVFHKLNKLTGSNYSHEFYVDGSPVVADVYNGTEWRTILVGTLKAGGRSIFALDITTPGSEQLLWEFDDSSLPADAAVKMGYSFSQPTIARLHTGTWAVVFGNGYESANNTNGKAALFIVDAMEGTLLKSLEVEGVNGIANGLSTPKLADYNADGVADYAYAGDLQGNLWRFDLLRNGRSDTAPFTTEDDSENAIDDFEVAFGGQPLFSAVANTGTKGRQPITSAPSLVLHPTGFGYLVVFGTGKFFETGDKEGDKSFAQTVYGIWDKQTLGEEASDPNIARSSLQEQTITTQTTVEANGTTRQGLVLSNNNVSWQGSKTQAAQNGWFLNLRKSQGEMVVENMSQLGRTIFFQTLIPNDDPCGDGANNWTYAINPFTGGRTSHNAFDYRPTTDIGTTNVSAIRQDGEGGGTLSQDSDGTYQYCTGQECVNVYPDPASLGRQSWRRVEQE</sequence>
<proteinExistence type="inferred from homology"/>
<dbReference type="AlphaFoldDB" id="A0AA40RPG3"/>
<dbReference type="SUPFAM" id="SSF50998">
    <property type="entry name" value="Quinoprotein alcohol dehydrogenase-like"/>
    <property type="match status" value="1"/>
</dbReference>
<keyword evidence="5" id="KW-0106">Calcium</keyword>
<dbReference type="Pfam" id="PF05567">
    <property type="entry name" value="T4P_PilY1"/>
    <property type="match status" value="1"/>
</dbReference>
<evidence type="ECO:0000256" key="4">
    <source>
        <dbReference type="ARBA" id="ARBA00022723"/>
    </source>
</evidence>
<name>A0AA40RPG3_STUST</name>
<feature type="domain" description="PilY1 beta-propeller" evidence="7">
    <location>
        <begin position="317"/>
        <end position="682"/>
    </location>
</feature>
<evidence type="ECO:0000256" key="2">
    <source>
        <dbReference type="ARBA" id="ARBA00008387"/>
    </source>
</evidence>
<dbReference type="Proteomes" id="UP001138621">
    <property type="component" value="Unassembled WGS sequence"/>
</dbReference>
<comment type="subcellular location">
    <subcellularLocation>
        <location evidence="1">Fimbrium</location>
    </subcellularLocation>
</comment>
<evidence type="ECO:0000256" key="5">
    <source>
        <dbReference type="ARBA" id="ARBA00022837"/>
    </source>
</evidence>
<keyword evidence="4" id="KW-0479">Metal-binding</keyword>
<evidence type="ECO:0000313" key="9">
    <source>
        <dbReference type="Proteomes" id="UP001138621"/>
    </source>
</evidence>
<evidence type="ECO:0000259" key="7">
    <source>
        <dbReference type="Pfam" id="PF05567"/>
    </source>
</evidence>
<evidence type="ECO:0000313" key="8">
    <source>
        <dbReference type="EMBL" id="MBA1303404.1"/>
    </source>
</evidence>
<keyword evidence="6" id="KW-0281">Fimbrium</keyword>
<comment type="caution">
    <text evidence="8">The sequence shown here is derived from an EMBL/GenBank/DDBJ whole genome shotgun (WGS) entry which is preliminary data.</text>
</comment>
<protein>
    <submittedName>
        <fullName evidence="8">Pilus assembly protein PilY</fullName>
    </submittedName>
</protein>
<dbReference type="GO" id="GO:0009289">
    <property type="term" value="C:pilus"/>
    <property type="evidence" value="ECO:0007669"/>
    <property type="project" value="UniProtKB-SubCell"/>
</dbReference>
<accession>A0AA40RPG3</accession>
<organism evidence="8 9">
    <name type="scientific">Stutzerimonas stutzeri</name>
    <name type="common">Pseudomonas stutzeri</name>
    <dbReference type="NCBI Taxonomy" id="316"/>
    <lineage>
        <taxon>Bacteria</taxon>
        <taxon>Pseudomonadati</taxon>
        <taxon>Pseudomonadota</taxon>
        <taxon>Gammaproteobacteria</taxon>
        <taxon>Pseudomonadales</taxon>
        <taxon>Pseudomonadaceae</taxon>
        <taxon>Stutzerimonas</taxon>
    </lineage>
</organism>
<comment type="similarity">
    <text evidence="2">Belongs to the PilY1 family.</text>
</comment>
<evidence type="ECO:0000256" key="3">
    <source>
        <dbReference type="ARBA" id="ARBA00022558"/>
    </source>
</evidence>
<reference evidence="8" key="1">
    <citation type="submission" date="2020-02" db="EMBL/GenBank/DDBJ databases">
        <title>Synteny-based analysis reveals conserved mechanism for high triclosan tolerance in Pseudomonas, as well as instances of horizontal transfer.</title>
        <authorList>
            <person name="Mcfarland A.G."/>
            <person name="Bertucci H.K."/>
            <person name="Litmann E."/>
            <person name="Shen J."/>
            <person name="Huttenhower C."/>
            <person name="Hartmann E.M."/>
        </authorList>
    </citation>
    <scope>NUCLEOTIDE SEQUENCE</scope>
    <source>
        <strain evidence="8">109A1</strain>
    </source>
</reference>
<dbReference type="InterPro" id="IPR011047">
    <property type="entry name" value="Quinoprotein_ADH-like_sf"/>
</dbReference>
<dbReference type="EMBL" id="JAAMRD010000002">
    <property type="protein sequence ID" value="MBA1303404.1"/>
    <property type="molecule type" value="Genomic_DNA"/>
</dbReference>